<dbReference type="RefSeq" id="WP_171482145.1">
    <property type="nucleotide sequence ID" value="NZ_JABGBP010000439.1"/>
</dbReference>
<evidence type="ECO:0000313" key="2">
    <source>
        <dbReference type="Proteomes" id="UP000546917"/>
    </source>
</evidence>
<comment type="caution">
    <text evidence="1">The sequence shown here is derived from an EMBL/GenBank/DDBJ whole genome shotgun (WGS) entry which is preliminary data.</text>
</comment>
<accession>A0A7K4FQ16</accession>
<dbReference type="AlphaFoldDB" id="A0A7K4FQ16"/>
<proteinExistence type="predicted"/>
<dbReference type="Pfam" id="PF11494">
    <property type="entry name" value="Ta0938"/>
    <property type="match status" value="1"/>
</dbReference>
<gene>
    <name evidence="1" type="ORF">HLB00_09870</name>
</gene>
<protein>
    <submittedName>
        <fullName evidence="1">TA0938 family protein</fullName>
    </submittedName>
</protein>
<dbReference type="InterPro" id="IPR021585">
    <property type="entry name" value="Ta0938"/>
</dbReference>
<sequence>MKTNNTEGCALCNATWGEYYREIEGEKMFFCCNICADILEGMVNKVKDETGWNKIDYLELHGNYSSGRTCTAKSGNEEFKYYYRTYGDGRVMEYKKL</sequence>
<dbReference type="Proteomes" id="UP000546917">
    <property type="component" value="Unassembled WGS sequence"/>
</dbReference>
<evidence type="ECO:0000313" key="1">
    <source>
        <dbReference type="EMBL" id="NOL61124.1"/>
    </source>
</evidence>
<organism evidence="1 2">
    <name type="scientific">Ferroplasma acidiphilum</name>
    <dbReference type="NCBI Taxonomy" id="74969"/>
    <lineage>
        <taxon>Archaea</taxon>
        <taxon>Methanobacteriati</taxon>
        <taxon>Thermoplasmatota</taxon>
        <taxon>Thermoplasmata</taxon>
        <taxon>Thermoplasmatales</taxon>
        <taxon>Ferroplasmaceae</taxon>
        <taxon>Ferroplasma</taxon>
    </lineage>
</organism>
<name>A0A7K4FQ16_9ARCH</name>
<dbReference type="EMBL" id="JABGBP010000439">
    <property type="protein sequence ID" value="NOL61124.1"/>
    <property type="molecule type" value="Genomic_DNA"/>
</dbReference>
<reference evidence="1 2" key="1">
    <citation type="submission" date="2020-05" db="EMBL/GenBank/DDBJ databases">
        <authorList>
            <person name="Zhang R."/>
        </authorList>
    </citation>
    <scope>NUCLEOTIDE SEQUENCE [LARGE SCALE GENOMIC DNA]</scope>
    <source>
        <strain evidence="1 2">DSM 28986</strain>
    </source>
</reference>